<reference evidence="3" key="1">
    <citation type="journal article" date="2014" name="Science">
        <title>Ancient hybridizations among the ancestral genomes of bread wheat.</title>
        <authorList>
            <consortium name="International Wheat Genome Sequencing Consortium,"/>
            <person name="Marcussen T."/>
            <person name="Sandve S.R."/>
            <person name="Heier L."/>
            <person name="Spannagl M."/>
            <person name="Pfeifer M."/>
            <person name="Jakobsen K.S."/>
            <person name="Wulff B.B."/>
            <person name="Steuernagel B."/>
            <person name="Mayer K.F."/>
            <person name="Olsen O.A."/>
        </authorList>
    </citation>
    <scope>NUCLEOTIDE SEQUENCE [LARGE SCALE GENOMIC DNA]</scope>
    <source>
        <strain evidence="3">cv. AL8/78</strain>
    </source>
</reference>
<reference evidence="2" key="4">
    <citation type="submission" date="2019-03" db="UniProtKB">
        <authorList>
            <consortium name="EnsemblPlants"/>
        </authorList>
    </citation>
    <scope>IDENTIFICATION</scope>
</reference>
<name>A0A453MCA0_AEGTS</name>
<sequence length="140" mass="14937">RLPFTSAGRSRVPIPPFRPSRIRAGRLALYIPGKRCRPRVLPSPLLPFSSSGSAAASSSPTSRLGSRKRNPKVSRTSPSFLPPRAPVASLVRRFSVVRANCCLVVRSIPPVLVSSLARRASVHVAGSVVVLPCFSCSQAP</sequence>
<evidence type="ECO:0000313" key="3">
    <source>
        <dbReference type="Proteomes" id="UP000015105"/>
    </source>
</evidence>
<proteinExistence type="predicted"/>
<dbReference type="Gramene" id="AET5Gv21138900.6">
    <property type="protein sequence ID" value="AET5Gv21138900.6"/>
    <property type="gene ID" value="AET5Gv21138900"/>
</dbReference>
<protein>
    <submittedName>
        <fullName evidence="2">Uncharacterized protein</fullName>
    </submittedName>
</protein>
<reference evidence="3" key="2">
    <citation type="journal article" date="2017" name="Nat. Plants">
        <title>The Aegilops tauschii genome reveals multiple impacts of transposons.</title>
        <authorList>
            <person name="Zhao G."/>
            <person name="Zou C."/>
            <person name="Li K."/>
            <person name="Wang K."/>
            <person name="Li T."/>
            <person name="Gao L."/>
            <person name="Zhang X."/>
            <person name="Wang H."/>
            <person name="Yang Z."/>
            <person name="Liu X."/>
            <person name="Jiang W."/>
            <person name="Mao L."/>
            <person name="Kong X."/>
            <person name="Jiao Y."/>
            <person name="Jia J."/>
        </authorList>
    </citation>
    <scope>NUCLEOTIDE SEQUENCE [LARGE SCALE GENOMIC DNA]</scope>
    <source>
        <strain evidence="3">cv. AL8/78</strain>
    </source>
</reference>
<dbReference type="EnsemblPlants" id="AET5Gv21138900.6">
    <property type="protein sequence ID" value="AET5Gv21138900.6"/>
    <property type="gene ID" value="AET5Gv21138900"/>
</dbReference>
<dbReference type="AlphaFoldDB" id="A0A453MCA0"/>
<reference evidence="2" key="5">
    <citation type="journal article" date="2021" name="G3 (Bethesda)">
        <title>Aegilops tauschii genome assembly Aet v5.0 features greater sequence contiguity and improved annotation.</title>
        <authorList>
            <person name="Wang L."/>
            <person name="Zhu T."/>
            <person name="Rodriguez J.C."/>
            <person name="Deal K.R."/>
            <person name="Dubcovsky J."/>
            <person name="McGuire P.E."/>
            <person name="Lux T."/>
            <person name="Spannagl M."/>
            <person name="Mayer K.F.X."/>
            <person name="Baldrich P."/>
            <person name="Meyers B.C."/>
            <person name="Huo N."/>
            <person name="Gu Y.Q."/>
            <person name="Zhou H."/>
            <person name="Devos K.M."/>
            <person name="Bennetzen J.L."/>
            <person name="Unver T."/>
            <person name="Budak H."/>
            <person name="Gulick P.J."/>
            <person name="Galiba G."/>
            <person name="Kalapos B."/>
            <person name="Nelson D.R."/>
            <person name="Li P."/>
            <person name="You F.M."/>
            <person name="Luo M.C."/>
            <person name="Dvorak J."/>
        </authorList>
    </citation>
    <scope>NUCLEOTIDE SEQUENCE [LARGE SCALE GENOMIC DNA]</scope>
    <source>
        <strain evidence="2">cv. AL8/78</strain>
    </source>
</reference>
<evidence type="ECO:0000313" key="2">
    <source>
        <dbReference type="EnsemblPlants" id="AET5Gv21138900.6"/>
    </source>
</evidence>
<organism evidence="2 3">
    <name type="scientific">Aegilops tauschii subsp. strangulata</name>
    <name type="common">Goatgrass</name>
    <dbReference type="NCBI Taxonomy" id="200361"/>
    <lineage>
        <taxon>Eukaryota</taxon>
        <taxon>Viridiplantae</taxon>
        <taxon>Streptophyta</taxon>
        <taxon>Embryophyta</taxon>
        <taxon>Tracheophyta</taxon>
        <taxon>Spermatophyta</taxon>
        <taxon>Magnoliopsida</taxon>
        <taxon>Liliopsida</taxon>
        <taxon>Poales</taxon>
        <taxon>Poaceae</taxon>
        <taxon>BOP clade</taxon>
        <taxon>Pooideae</taxon>
        <taxon>Triticodae</taxon>
        <taxon>Triticeae</taxon>
        <taxon>Triticinae</taxon>
        <taxon>Aegilops</taxon>
    </lineage>
</organism>
<feature type="region of interest" description="Disordered" evidence="1">
    <location>
        <begin position="47"/>
        <end position="83"/>
    </location>
</feature>
<reference evidence="2" key="3">
    <citation type="journal article" date="2017" name="Nature">
        <title>Genome sequence of the progenitor of the wheat D genome Aegilops tauschii.</title>
        <authorList>
            <person name="Luo M.C."/>
            <person name="Gu Y.Q."/>
            <person name="Puiu D."/>
            <person name="Wang H."/>
            <person name="Twardziok S.O."/>
            <person name="Deal K.R."/>
            <person name="Huo N."/>
            <person name="Zhu T."/>
            <person name="Wang L."/>
            <person name="Wang Y."/>
            <person name="McGuire P.E."/>
            <person name="Liu S."/>
            <person name="Long H."/>
            <person name="Ramasamy R.K."/>
            <person name="Rodriguez J.C."/>
            <person name="Van S.L."/>
            <person name="Yuan L."/>
            <person name="Wang Z."/>
            <person name="Xia Z."/>
            <person name="Xiao L."/>
            <person name="Anderson O.D."/>
            <person name="Ouyang S."/>
            <person name="Liang Y."/>
            <person name="Zimin A.V."/>
            <person name="Pertea G."/>
            <person name="Qi P."/>
            <person name="Bennetzen J.L."/>
            <person name="Dai X."/>
            <person name="Dawson M.W."/>
            <person name="Muller H.G."/>
            <person name="Kugler K."/>
            <person name="Rivarola-Duarte L."/>
            <person name="Spannagl M."/>
            <person name="Mayer K.F.X."/>
            <person name="Lu F.H."/>
            <person name="Bevan M.W."/>
            <person name="Leroy P."/>
            <person name="Li P."/>
            <person name="You F.M."/>
            <person name="Sun Q."/>
            <person name="Liu Z."/>
            <person name="Lyons E."/>
            <person name="Wicker T."/>
            <person name="Salzberg S.L."/>
            <person name="Devos K.M."/>
            <person name="Dvorak J."/>
        </authorList>
    </citation>
    <scope>NUCLEOTIDE SEQUENCE [LARGE SCALE GENOMIC DNA]</scope>
    <source>
        <strain evidence="2">cv. AL8/78</strain>
    </source>
</reference>
<keyword evidence="3" id="KW-1185">Reference proteome</keyword>
<evidence type="ECO:0000256" key="1">
    <source>
        <dbReference type="SAM" id="MobiDB-lite"/>
    </source>
</evidence>
<feature type="compositionally biased region" description="Low complexity" evidence="1">
    <location>
        <begin position="47"/>
        <end position="62"/>
    </location>
</feature>
<accession>A0A453MCA0</accession>
<dbReference type="Proteomes" id="UP000015105">
    <property type="component" value="Chromosome 5D"/>
</dbReference>